<comment type="caution">
    <text evidence="2">The sequence shown here is derived from an EMBL/GenBank/DDBJ whole genome shotgun (WGS) entry which is preliminary data.</text>
</comment>
<dbReference type="Proteomes" id="UP000784294">
    <property type="component" value="Unassembled WGS sequence"/>
</dbReference>
<dbReference type="AlphaFoldDB" id="A0A3S5B1J7"/>
<evidence type="ECO:0000313" key="2">
    <source>
        <dbReference type="EMBL" id="VEL37761.1"/>
    </source>
</evidence>
<dbReference type="InterPro" id="IPR002489">
    <property type="entry name" value="Glu_synth_asu_C"/>
</dbReference>
<dbReference type="EMBL" id="CAAALY010255917">
    <property type="protein sequence ID" value="VEL37761.1"/>
    <property type="molecule type" value="Genomic_DNA"/>
</dbReference>
<proteinExistence type="predicted"/>
<dbReference type="Gene3D" id="2.160.20.60">
    <property type="entry name" value="Glutamate synthase, alpha subunit, C-terminal domain"/>
    <property type="match status" value="1"/>
</dbReference>
<organism evidence="2 3">
    <name type="scientific">Protopolystoma xenopodis</name>
    <dbReference type="NCBI Taxonomy" id="117903"/>
    <lineage>
        <taxon>Eukaryota</taxon>
        <taxon>Metazoa</taxon>
        <taxon>Spiralia</taxon>
        <taxon>Lophotrochozoa</taxon>
        <taxon>Platyhelminthes</taxon>
        <taxon>Monogenea</taxon>
        <taxon>Polyopisthocotylea</taxon>
        <taxon>Polystomatidea</taxon>
        <taxon>Polystomatidae</taxon>
        <taxon>Protopolystoma</taxon>
    </lineage>
</organism>
<sequence>IYLTGHAGQSFCAFLVHGVSVRLDGDSNDYVCKGLSGGRVTVVPPVDLLASGFISEANIVVGNACLYGAISGTLFIRGQAAERFCVRNSGAMAVVEGIGDHGCEYMTGGRVVILGQTGNNFAAGMSGGLAFIYDDPEPTATPFHVRCNKDLVDVVQLSEESDVNAIWLKEIIKEFVSETDSQVRKFNLICLSDVL</sequence>
<reference evidence="2" key="1">
    <citation type="submission" date="2018-11" db="EMBL/GenBank/DDBJ databases">
        <authorList>
            <consortium name="Pathogen Informatics"/>
        </authorList>
    </citation>
    <scope>NUCLEOTIDE SEQUENCE</scope>
</reference>
<dbReference type="GO" id="GO:0016491">
    <property type="term" value="F:oxidoreductase activity"/>
    <property type="evidence" value="ECO:0007669"/>
    <property type="project" value="InterPro"/>
</dbReference>
<accession>A0A3S5B1J7</accession>
<gene>
    <name evidence="2" type="ORF">PXEA_LOCUS31201</name>
</gene>
<dbReference type="Pfam" id="PF01493">
    <property type="entry name" value="GXGXG"/>
    <property type="match status" value="1"/>
</dbReference>
<evidence type="ECO:0000313" key="3">
    <source>
        <dbReference type="Proteomes" id="UP000784294"/>
    </source>
</evidence>
<dbReference type="PANTHER" id="PTHR43100">
    <property type="entry name" value="GLUTAMATE SYNTHASE [NADPH] SMALL CHAIN"/>
    <property type="match status" value="1"/>
</dbReference>
<feature type="domain" description="Glutamate synthase alpha subunit C-terminal" evidence="1">
    <location>
        <begin position="2"/>
        <end position="162"/>
    </location>
</feature>
<dbReference type="InterPro" id="IPR051394">
    <property type="entry name" value="Glutamate_Synthase"/>
</dbReference>
<dbReference type="InterPro" id="IPR036485">
    <property type="entry name" value="Glu_synth_asu_C_sf"/>
</dbReference>
<keyword evidence="3" id="KW-1185">Reference proteome</keyword>
<protein>
    <recommendedName>
        <fullName evidence="1">Glutamate synthase alpha subunit C-terminal domain-containing protein</fullName>
    </recommendedName>
</protein>
<dbReference type="SUPFAM" id="SSF69336">
    <property type="entry name" value="Alpha subunit of glutamate synthase, C-terminal domain"/>
    <property type="match status" value="1"/>
</dbReference>
<feature type="non-terminal residue" evidence="2">
    <location>
        <position position="1"/>
    </location>
</feature>
<evidence type="ECO:0000259" key="1">
    <source>
        <dbReference type="Pfam" id="PF01493"/>
    </source>
</evidence>
<dbReference type="PANTHER" id="PTHR43100:SF1">
    <property type="entry name" value="GLUTAMATE SYNTHASE [NADPH] SMALL CHAIN"/>
    <property type="match status" value="1"/>
</dbReference>
<name>A0A3S5B1J7_9PLAT</name>
<dbReference type="OrthoDB" id="4327079at2759"/>